<protein>
    <submittedName>
        <fullName evidence="4">Surfactin synthase thioesterase subunit</fullName>
    </submittedName>
</protein>
<keyword evidence="2" id="KW-0378">Hydrolase</keyword>
<dbReference type="SUPFAM" id="SSF53474">
    <property type="entry name" value="alpha/beta-Hydrolases"/>
    <property type="match status" value="1"/>
</dbReference>
<dbReference type="GeneID" id="86832793"/>
<dbReference type="GO" id="GO:0016787">
    <property type="term" value="F:hydrolase activity"/>
    <property type="evidence" value="ECO:0007669"/>
    <property type="project" value="UniProtKB-KW"/>
</dbReference>
<keyword evidence="5" id="KW-1185">Reference proteome</keyword>
<accession>A0A8I0PDS1</accession>
<sequence>MTSAVDSGAWIRRFRPAPEAAVRLLCLPHAGGSASSCLPMARALAPAADVLAAQYPGRQDRYAEPPSRSIRELAERVVEAVGGDDGRPLALFGHSMGAVVAHEAALRLEAAGRAPVRLFVSGRRAPSTIRDRRNLHTASDAELLAAVRALNGTDGQVFEDEELLQLVLPALRGDYRALETYEPRPGDRLGCPVTVLTGDADPVTPVADARAWADHTDGPTEVCVFPGGHFYLDDRPGEVFDVVRRHLGL</sequence>
<gene>
    <name evidence="4" type="ORF">H4687_008336</name>
</gene>
<dbReference type="Gene3D" id="3.40.50.1820">
    <property type="entry name" value="alpha/beta hydrolase"/>
    <property type="match status" value="1"/>
</dbReference>
<evidence type="ECO:0000259" key="3">
    <source>
        <dbReference type="SMART" id="SM00824"/>
    </source>
</evidence>
<dbReference type="InterPro" id="IPR012223">
    <property type="entry name" value="TEII"/>
</dbReference>
<evidence type="ECO:0000256" key="2">
    <source>
        <dbReference type="ARBA" id="ARBA00022801"/>
    </source>
</evidence>
<comment type="similarity">
    <text evidence="1">Belongs to the thioesterase family.</text>
</comment>
<dbReference type="OrthoDB" id="8480037at2"/>
<feature type="domain" description="Thioesterase TesA-like" evidence="3">
    <location>
        <begin position="25"/>
        <end position="247"/>
    </location>
</feature>
<dbReference type="InterPro" id="IPR020802">
    <property type="entry name" value="TesA-like"/>
</dbReference>
<evidence type="ECO:0000256" key="1">
    <source>
        <dbReference type="ARBA" id="ARBA00007169"/>
    </source>
</evidence>
<organism evidence="4 5">
    <name type="scientific">Streptomyces stelliscabiei</name>
    <dbReference type="NCBI Taxonomy" id="146820"/>
    <lineage>
        <taxon>Bacteria</taxon>
        <taxon>Bacillati</taxon>
        <taxon>Actinomycetota</taxon>
        <taxon>Actinomycetes</taxon>
        <taxon>Kitasatosporales</taxon>
        <taxon>Streptomycetaceae</taxon>
        <taxon>Streptomyces</taxon>
    </lineage>
</organism>
<proteinExistence type="inferred from homology"/>
<dbReference type="PANTHER" id="PTHR11487">
    <property type="entry name" value="THIOESTERASE"/>
    <property type="match status" value="1"/>
</dbReference>
<dbReference type="InterPro" id="IPR001031">
    <property type="entry name" value="Thioesterase"/>
</dbReference>
<evidence type="ECO:0000313" key="4">
    <source>
        <dbReference type="EMBL" id="MBE1602207.1"/>
    </source>
</evidence>
<dbReference type="RefSeq" id="WP_046914151.1">
    <property type="nucleotide sequence ID" value="NZ_JADBGF010000001.1"/>
</dbReference>
<reference evidence="4 5" key="1">
    <citation type="submission" date="2020-10" db="EMBL/GenBank/DDBJ databases">
        <title>Sequencing the genomes of 1000 actinobacteria strains.</title>
        <authorList>
            <person name="Klenk H.-P."/>
        </authorList>
    </citation>
    <scope>NUCLEOTIDE SEQUENCE [LARGE SCALE GENOMIC DNA]</scope>
    <source>
        <strain evidence="4 5">DSM 41803</strain>
    </source>
</reference>
<dbReference type="SMART" id="SM00824">
    <property type="entry name" value="PKS_TE"/>
    <property type="match status" value="1"/>
</dbReference>
<dbReference type="AlphaFoldDB" id="A0A8I0PDS1"/>
<dbReference type="PANTHER" id="PTHR11487:SF0">
    <property type="entry name" value="S-ACYL FATTY ACID SYNTHASE THIOESTERASE, MEDIUM CHAIN"/>
    <property type="match status" value="1"/>
</dbReference>
<dbReference type="EMBL" id="JADBGF010000001">
    <property type="protein sequence ID" value="MBE1602207.1"/>
    <property type="molecule type" value="Genomic_DNA"/>
</dbReference>
<evidence type="ECO:0000313" key="5">
    <source>
        <dbReference type="Proteomes" id="UP000629287"/>
    </source>
</evidence>
<dbReference type="Pfam" id="PF00975">
    <property type="entry name" value="Thioesterase"/>
    <property type="match status" value="1"/>
</dbReference>
<comment type="caution">
    <text evidence="4">The sequence shown here is derived from an EMBL/GenBank/DDBJ whole genome shotgun (WGS) entry which is preliminary data.</text>
</comment>
<dbReference type="GO" id="GO:0008610">
    <property type="term" value="P:lipid biosynthetic process"/>
    <property type="evidence" value="ECO:0007669"/>
    <property type="project" value="TreeGrafter"/>
</dbReference>
<name>A0A8I0PDS1_9ACTN</name>
<dbReference type="InterPro" id="IPR029058">
    <property type="entry name" value="AB_hydrolase_fold"/>
</dbReference>
<dbReference type="Proteomes" id="UP000629287">
    <property type="component" value="Unassembled WGS sequence"/>
</dbReference>